<sequence length="218" mass="24489">MENDVAEYGILVTVRSAKDTYLFLDGTDRARYMAIFIKMLGRNAIGDARPLIAGLNSDTAQILFQNGYEEPLRLLVRMMHASYASYRKAKNCPVQLARSAFDLIDGKKEVAGAVKSIRDKSDFICTIFDREGEHCPPPGTLAERIKTIPGKISGTLLLELAAAYQRASFDELLRDATPGQLRELIQTFRKQYELSFREIGRLLNCSCTTVHRILNKPI</sequence>
<evidence type="ECO:0000313" key="2">
    <source>
        <dbReference type="Proteomes" id="UP000824089"/>
    </source>
</evidence>
<dbReference type="Proteomes" id="UP000824089">
    <property type="component" value="Unassembled WGS sequence"/>
</dbReference>
<gene>
    <name evidence="1" type="ORF">IAD50_00725</name>
</gene>
<reference evidence="1" key="1">
    <citation type="submission" date="2020-10" db="EMBL/GenBank/DDBJ databases">
        <authorList>
            <person name="Gilroy R."/>
        </authorList>
    </citation>
    <scope>NUCLEOTIDE SEQUENCE</scope>
    <source>
        <strain evidence="1">CHK195-4489</strain>
    </source>
</reference>
<accession>A0A9D1I8C2</accession>
<proteinExistence type="predicted"/>
<comment type="caution">
    <text evidence="1">The sequence shown here is derived from an EMBL/GenBank/DDBJ whole genome shotgun (WGS) entry which is preliminary data.</text>
</comment>
<reference evidence="1" key="2">
    <citation type="journal article" date="2021" name="PeerJ">
        <title>Extensive microbial diversity within the chicken gut microbiome revealed by metagenomics and culture.</title>
        <authorList>
            <person name="Gilroy R."/>
            <person name="Ravi A."/>
            <person name="Getino M."/>
            <person name="Pursley I."/>
            <person name="Horton D.L."/>
            <person name="Alikhan N.F."/>
            <person name="Baker D."/>
            <person name="Gharbi K."/>
            <person name="Hall N."/>
            <person name="Watson M."/>
            <person name="Adriaenssens E.M."/>
            <person name="Foster-Nyarko E."/>
            <person name="Jarju S."/>
            <person name="Secka A."/>
            <person name="Antonio M."/>
            <person name="Oren A."/>
            <person name="Chaudhuri R.R."/>
            <person name="La Ragione R."/>
            <person name="Hildebrand F."/>
            <person name="Pallen M.J."/>
        </authorList>
    </citation>
    <scope>NUCLEOTIDE SEQUENCE</scope>
    <source>
        <strain evidence="1">CHK195-4489</strain>
    </source>
</reference>
<dbReference type="AlphaFoldDB" id="A0A9D1I8C2"/>
<dbReference type="EMBL" id="DVMM01000014">
    <property type="protein sequence ID" value="HIU28800.1"/>
    <property type="molecule type" value="Genomic_DNA"/>
</dbReference>
<name>A0A9D1I8C2_9CLOT</name>
<evidence type="ECO:0000313" key="1">
    <source>
        <dbReference type="EMBL" id="HIU28800.1"/>
    </source>
</evidence>
<protein>
    <submittedName>
        <fullName evidence="1">Helix-turn-helix domain-containing protein</fullName>
    </submittedName>
</protein>
<organism evidence="1 2">
    <name type="scientific">Candidatus Egerieisoma faecipullorum</name>
    <dbReference type="NCBI Taxonomy" id="2840963"/>
    <lineage>
        <taxon>Bacteria</taxon>
        <taxon>Bacillati</taxon>
        <taxon>Bacillota</taxon>
        <taxon>Clostridia</taxon>
        <taxon>Eubacteriales</taxon>
        <taxon>Clostridiaceae</taxon>
        <taxon>Clostridiaceae incertae sedis</taxon>
        <taxon>Candidatus Egerieisoma</taxon>
    </lineage>
</organism>